<reference evidence="11" key="1">
    <citation type="journal article" date="2019" name="Int. J. Syst. Evol. Microbiol.">
        <title>The Global Catalogue of Microorganisms (GCM) 10K type strain sequencing project: providing services to taxonomists for standard genome sequencing and annotation.</title>
        <authorList>
            <consortium name="The Broad Institute Genomics Platform"/>
            <consortium name="The Broad Institute Genome Sequencing Center for Infectious Disease"/>
            <person name="Wu L."/>
            <person name="Ma J."/>
        </authorList>
    </citation>
    <scope>NUCLEOTIDE SEQUENCE [LARGE SCALE GENOMIC DNA]</scope>
    <source>
        <strain evidence="11">JCM 18326</strain>
    </source>
</reference>
<keyword evidence="3" id="KW-0813">Transport</keyword>
<comment type="subcellular location">
    <subcellularLocation>
        <location evidence="1">Cell outer membrane</location>
    </subcellularLocation>
</comment>
<accession>A0ABP9DHK3</accession>
<dbReference type="RefSeq" id="WP_345372640.1">
    <property type="nucleotide sequence ID" value="NZ_BAABJX010000042.1"/>
</dbReference>
<keyword evidence="4" id="KW-1134">Transmembrane beta strand</keyword>
<dbReference type="Gene3D" id="1.20.1600.10">
    <property type="entry name" value="Outer membrane efflux proteins (OEP)"/>
    <property type="match status" value="1"/>
</dbReference>
<dbReference type="Proteomes" id="UP001500298">
    <property type="component" value="Unassembled WGS sequence"/>
</dbReference>
<feature type="chain" id="PRO_5046613320" description="Outer membrane efflux protein" evidence="9">
    <location>
        <begin position="24"/>
        <end position="225"/>
    </location>
</feature>
<evidence type="ECO:0000313" key="11">
    <source>
        <dbReference type="Proteomes" id="UP001500298"/>
    </source>
</evidence>
<dbReference type="EMBL" id="BAABJX010000042">
    <property type="protein sequence ID" value="GAA4840546.1"/>
    <property type="molecule type" value="Genomic_DNA"/>
</dbReference>
<evidence type="ECO:0000256" key="3">
    <source>
        <dbReference type="ARBA" id="ARBA00022448"/>
    </source>
</evidence>
<evidence type="ECO:0000256" key="1">
    <source>
        <dbReference type="ARBA" id="ARBA00004442"/>
    </source>
</evidence>
<evidence type="ECO:0000256" key="5">
    <source>
        <dbReference type="ARBA" id="ARBA00022692"/>
    </source>
</evidence>
<name>A0ABP9DHK3_9BACT</name>
<evidence type="ECO:0000256" key="9">
    <source>
        <dbReference type="SAM" id="SignalP"/>
    </source>
</evidence>
<dbReference type="Pfam" id="PF02321">
    <property type="entry name" value="OEP"/>
    <property type="match status" value="1"/>
</dbReference>
<dbReference type="PANTHER" id="PTHR30026:SF20">
    <property type="entry name" value="OUTER MEMBRANE PROTEIN TOLC"/>
    <property type="match status" value="1"/>
</dbReference>
<evidence type="ECO:0008006" key="12">
    <source>
        <dbReference type="Google" id="ProtNLM"/>
    </source>
</evidence>
<evidence type="ECO:0000256" key="8">
    <source>
        <dbReference type="SAM" id="Coils"/>
    </source>
</evidence>
<feature type="coiled-coil region" evidence="8">
    <location>
        <begin position="191"/>
        <end position="218"/>
    </location>
</feature>
<keyword evidence="5" id="KW-0812">Transmembrane</keyword>
<evidence type="ECO:0000256" key="2">
    <source>
        <dbReference type="ARBA" id="ARBA00007613"/>
    </source>
</evidence>
<dbReference type="SUPFAM" id="SSF56954">
    <property type="entry name" value="Outer membrane efflux proteins (OEP)"/>
    <property type="match status" value="1"/>
</dbReference>
<comment type="similarity">
    <text evidence="2">Belongs to the outer membrane factor (OMF) (TC 1.B.17) family.</text>
</comment>
<evidence type="ECO:0000256" key="4">
    <source>
        <dbReference type="ARBA" id="ARBA00022452"/>
    </source>
</evidence>
<comment type="caution">
    <text evidence="10">The sequence shown here is derived from an EMBL/GenBank/DDBJ whole genome shotgun (WGS) entry which is preliminary data.</text>
</comment>
<evidence type="ECO:0000256" key="6">
    <source>
        <dbReference type="ARBA" id="ARBA00023136"/>
    </source>
</evidence>
<keyword evidence="6" id="KW-0472">Membrane</keyword>
<dbReference type="InterPro" id="IPR051906">
    <property type="entry name" value="TolC-like"/>
</dbReference>
<proteinExistence type="inferred from homology"/>
<gene>
    <name evidence="10" type="ORF">GCM10023331_26960</name>
</gene>
<organism evidence="10 11">
    <name type="scientific">Algivirga pacifica</name>
    <dbReference type="NCBI Taxonomy" id="1162670"/>
    <lineage>
        <taxon>Bacteria</taxon>
        <taxon>Pseudomonadati</taxon>
        <taxon>Bacteroidota</taxon>
        <taxon>Cytophagia</taxon>
        <taxon>Cytophagales</taxon>
        <taxon>Flammeovirgaceae</taxon>
        <taxon>Algivirga</taxon>
    </lineage>
</organism>
<keyword evidence="11" id="KW-1185">Reference proteome</keyword>
<keyword evidence="9" id="KW-0732">Signal</keyword>
<protein>
    <recommendedName>
        <fullName evidence="12">Outer membrane efflux protein</fullName>
    </recommendedName>
</protein>
<evidence type="ECO:0000313" key="10">
    <source>
        <dbReference type="EMBL" id="GAA4840546.1"/>
    </source>
</evidence>
<sequence length="225" mass="26100">MKPINYYLILLSLVTLFTFNAQAQDWKTFVEKDTEVDSLLMKAIANEPGLQMLEEERKKSEHNVRMMKKSWLQGFNFGIQIYSRQTNFGSSESGFQPDYSPAVGVNVGVSPYTLITANNKTKMAEAEYVQVELQKEERIRQLRKEIEVLWVDYKSYVTVLRDKTASYESIKQNLYLTRERYKKGDASDIELGQAEELEEKARQELMQLQAIVLKYQAELNVLVGE</sequence>
<feature type="signal peptide" evidence="9">
    <location>
        <begin position="1"/>
        <end position="23"/>
    </location>
</feature>
<evidence type="ECO:0000256" key="7">
    <source>
        <dbReference type="ARBA" id="ARBA00023237"/>
    </source>
</evidence>
<keyword evidence="7" id="KW-0998">Cell outer membrane</keyword>
<dbReference type="PANTHER" id="PTHR30026">
    <property type="entry name" value="OUTER MEMBRANE PROTEIN TOLC"/>
    <property type="match status" value="1"/>
</dbReference>
<keyword evidence="8" id="KW-0175">Coiled coil</keyword>
<dbReference type="InterPro" id="IPR003423">
    <property type="entry name" value="OMP_efflux"/>
</dbReference>